<dbReference type="Gene3D" id="1.10.10.10">
    <property type="entry name" value="Winged helix-like DNA-binding domain superfamily/Winged helix DNA-binding domain"/>
    <property type="match status" value="1"/>
</dbReference>
<reference evidence="6 7" key="1">
    <citation type="submission" date="2018-12" db="EMBL/GenBank/DDBJ databases">
        <title>Mesorhizobium carbonis sp. nov., isolated from coal mine water.</title>
        <authorList>
            <person name="Xin W."/>
            <person name="Xu Z."/>
            <person name="Xiang F."/>
            <person name="Zhang J."/>
            <person name="Xi L."/>
            <person name="Liu J."/>
        </authorList>
    </citation>
    <scope>NUCLEOTIDE SEQUENCE [LARGE SCALE GENOMIC DNA]</scope>
    <source>
        <strain evidence="6 7">B2.3</strain>
    </source>
</reference>
<keyword evidence="2" id="KW-0238">DNA-binding</keyword>
<accession>A0A3R9YGK5</accession>
<evidence type="ECO:0000256" key="3">
    <source>
        <dbReference type="ARBA" id="ARBA00023163"/>
    </source>
</evidence>
<proteinExistence type="predicted"/>
<dbReference type="InterPro" id="IPR036388">
    <property type="entry name" value="WH-like_DNA-bd_sf"/>
</dbReference>
<dbReference type="PROSITE" id="PS51078">
    <property type="entry name" value="ICLR_ED"/>
    <property type="match status" value="1"/>
</dbReference>
<protein>
    <submittedName>
        <fullName evidence="6">IclR family transcriptional regulator</fullName>
    </submittedName>
</protein>
<dbReference type="AlphaFoldDB" id="A0A3R9YGK5"/>
<dbReference type="Pfam" id="PF01614">
    <property type="entry name" value="IclR_C"/>
    <property type="match status" value="1"/>
</dbReference>
<dbReference type="GO" id="GO:0045892">
    <property type="term" value="P:negative regulation of DNA-templated transcription"/>
    <property type="evidence" value="ECO:0007669"/>
    <property type="project" value="TreeGrafter"/>
</dbReference>
<dbReference type="InterPro" id="IPR014757">
    <property type="entry name" value="Tscrpt_reg_IclR_C"/>
</dbReference>
<organism evidence="6 7">
    <name type="scientific">Aquibium carbonis</name>
    <dbReference type="NCBI Taxonomy" id="2495581"/>
    <lineage>
        <taxon>Bacteria</taxon>
        <taxon>Pseudomonadati</taxon>
        <taxon>Pseudomonadota</taxon>
        <taxon>Alphaproteobacteria</taxon>
        <taxon>Hyphomicrobiales</taxon>
        <taxon>Phyllobacteriaceae</taxon>
        <taxon>Aquibium</taxon>
    </lineage>
</organism>
<evidence type="ECO:0000256" key="1">
    <source>
        <dbReference type="ARBA" id="ARBA00023015"/>
    </source>
</evidence>
<dbReference type="Gene3D" id="3.30.450.40">
    <property type="match status" value="1"/>
</dbReference>
<dbReference type="PANTHER" id="PTHR30136:SF34">
    <property type="entry name" value="TRANSCRIPTIONAL REGULATOR"/>
    <property type="match status" value="1"/>
</dbReference>
<dbReference type="Proteomes" id="UP000278398">
    <property type="component" value="Unassembled WGS sequence"/>
</dbReference>
<dbReference type="PROSITE" id="PS51077">
    <property type="entry name" value="HTH_ICLR"/>
    <property type="match status" value="1"/>
</dbReference>
<dbReference type="SUPFAM" id="SSF55781">
    <property type="entry name" value="GAF domain-like"/>
    <property type="match status" value="1"/>
</dbReference>
<dbReference type="InterPro" id="IPR036390">
    <property type="entry name" value="WH_DNA-bd_sf"/>
</dbReference>
<dbReference type="SUPFAM" id="SSF46785">
    <property type="entry name" value="Winged helix' DNA-binding domain"/>
    <property type="match status" value="1"/>
</dbReference>
<name>A0A3R9YGK5_9HYPH</name>
<evidence type="ECO:0000313" key="7">
    <source>
        <dbReference type="Proteomes" id="UP000278398"/>
    </source>
</evidence>
<evidence type="ECO:0000256" key="2">
    <source>
        <dbReference type="ARBA" id="ARBA00023125"/>
    </source>
</evidence>
<evidence type="ECO:0000313" key="6">
    <source>
        <dbReference type="EMBL" id="RST87146.1"/>
    </source>
</evidence>
<sequence length="309" mass="32849">MAEDPPWLSRRVNGEELPFVAMRAIIAQSIYYRSSVFRRSRRCQAKPKEGAMPLDPAEPIAEKDISLTFAKGMAVLKAFDAEHTHLTLPQIARLTGYDRAVTRRLVLTLVHLGYVRQQDRLFSLTPRILVLAGGFLQGRQFGKTIQPVMRAFSLRIGETISLAMLDGAEAVYVAHAGGETERARIGFTIGSRVPLLATAIGRMLLAASDADTATETIRAAPLEPHTPATTLDRAAIAESVRSIAAAGHALVDGEFEPGVAALAVPVPAASGEVAALGISAAAGRLADVNVRREALATLKDCAGALAALL</sequence>
<keyword evidence="3" id="KW-0804">Transcription</keyword>
<keyword evidence="1" id="KW-0805">Transcription regulation</keyword>
<evidence type="ECO:0000259" key="4">
    <source>
        <dbReference type="PROSITE" id="PS51077"/>
    </source>
</evidence>
<dbReference type="GO" id="GO:0003700">
    <property type="term" value="F:DNA-binding transcription factor activity"/>
    <property type="evidence" value="ECO:0007669"/>
    <property type="project" value="TreeGrafter"/>
</dbReference>
<dbReference type="PANTHER" id="PTHR30136">
    <property type="entry name" value="HELIX-TURN-HELIX TRANSCRIPTIONAL REGULATOR, ICLR FAMILY"/>
    <property type="match status" value="1"/>
</dbReference>
<dbReference type="Pfam" id="PF09339">
    <property type="entry name" value="HTH_IclR"/>
    <property type="match status" value="1"/>
</dbReference>
<dbReference type="InterPro" id="IPR005471">
    <property type="entry name" value="Tscrpt_reg_IclR_N"/>
</dbReference>
<comment type="caution">
    <text evidence="6">The sequence shown here is derived from an EMBL/GenBank/DDBJ whole genome shotgun (WGS) entry which is preliminary data.</text>
</comment>
<dbReference type="InterPro" id="IPR029016">
    <property type="entry name" value="GAF-like_dom_sf"/>
</dbReference>
<dbReference type="InterPro" id="IPR050707">
    <property type="entry name" value="HTH_MetabolicPath_Reg"/>
</dbReference>
<evidence type="ECO:0000259" key="5">
    <source>
        <dbReference type="PROSITE" id="PS51078"/>
    </source>
</evidence>
<feature type="domain" description="IclR-ED" evidence="5">
    <location>
        <begin position="127"/>
        <end position="309"/>
    </location>
</feature>
<dbReference type="GO" id="GO:0003677">
    <property type="term" value="F:DNA binding"/>
    <property type="evidence" value="ECO:0007669"/>
    <property type="project" value="UniProtKB-KW"/>
</dbReference>
<gene>
    <name evidence="6" type="ORF">EJC49_06790</name>
</gene>
<keyword evidence="7" id="KW-1185">Reference proteome</keyword>
<dbReference type="EMBL" id="RWKW01000025">
    <property type="protein sequence ID" value="RST87146.1"/>
    <property type="molecule type" value="Genomic_DNA"/>
</dbReference>
<feature type="domain" description="HTH iclR-type" evidence="4">
    <location>
        <begin position="66"/>
        <end position="126"/>
    </location>
</feature>
<dbReference type="OrthoDB" id="9807558at2"/>
<dbReference type="SMART" id="SM00346">
    <property type="entry name" value="HTH_ICLR"/>
    <property type="match status" value="1"/>
</dbReference>